<keyword evidence="3" id="KW-0677">Repeat</keyword>
<comment type="subcellular location">
    <subcellularLocation>
        <location evidence="1">Nucleus</location>
    </subcellularLocation>
</comment>
<evidence type="ECO:0000256" key="7">
    <source>
        <dbReference type="SAM" id="MobiDB-lite"/>
    </source>
</evidence>
<dbReference type="GO" id="GO:0005634">
    <property type="term" value="C:nucleus"/>
    <property type="evidence" value="ECO:0007669"/>
    <property type="project" value="UniProtKB-SubCell"/>
</dbReference>
<evidence type="ECO:0000256" key="4">
    <source>
        <dbReference type="ARBA" id="ARBA00022771"/>
    </source>
</evidence>
<dbReference type="AlphaFoldDB" id="A0A182JBQ6"/>
<feature type="region of interest" description="Disordered" evidence="7">
    <location>
        <begin position="243"/>
        <end position="264"/>
    </location>
</feature>
<feature type="region of interest" description="Disordered" evidence="7">
    <location>
        <begin position="1"/>
        <end position="150"/>
    </location>
</feature>
<keyword evidence="5" id="KW-0862">Zinc</keyword>
<dbReference type="SUPFAM" id="SSF57667">
    <property type="entry name" value="beta-beta-alpha zinc fingers"/>
    <property type="match status" value="2"/>
</dbReference>
<feature type="compositionally biased region" description="Polar residues" evidence="7">
    <location>
        <begin position="30"/>
        <end position="40"/>
    </location>
</feature>
<feature type="region of interest" description="Disordered" evidence="7">
    <location>
        <begin position="359"/>
        <end position="401"/>
    </location>
</feature>
<dbReference type="SMART" id="SM00355">
    <property type="entry name" value="ZnF_C2H2"/>
    <property type="match status" value="3"/>
</dbReference>
<feature type="compositionally biased region" description="Basic and acidic residues" evidence="7">
    <location>
        <begin position="141"/>
        <end position="150"/>
    </location>
</feature>
<dbReference type="EnsemblMetazoa" id="AATE015094-RA">
    <property type="protein sequence ID" value="AATE015094-PA.1"/>
    <property type="gene ID" value="AATE015094"/>
</dbReference>
<evidence type="ECO:0000256" key="3">
    <source>
        <dbReference type="ARBA" id="ARBA00022737"/>
    </source>
</evidence>
<feature type="region of interest" description="Disordered" evidence="7">
    <location>
        <begin position="479"/>
        <end position="524"/>
    </location>
</feature>
<evidence type="ECO:0000313" key="9">
    <source>
        <dbReference type="EnsemblMetazoa" id="AATE015094-PA.1"/>
    </source>
</evidence>
<dbReference type="GO" id="GO:0008270">
    <property type="term" value="F:zinc ion binding"/>
    <property type="evidence" value="ECO:0007669"/>
    <property type="project" value="UniProtKB-KW"/>
</dbReference>
<keyword evidence="6" id="KW-0539">Nucleus</keyword>
<feature type="domain" description="C2H2-type" evidence="8">
    <location>
        <begin position="463"/>
        <end position="490"/>
    </location>
</feature>
<keyword evidence="4" id="KW-0863">Zinc-finger</keyword>
<sequence length="560" mass="59753">MENTAAVLLSPPATPPLQDTSHQQKQQQQAVENLKTSNAVRQALKRKLENTSTGGDSPSKPDGVAGRRVHFVTPNQSDASEDESDLPPRKRQYVRNPDQLESHAALQKQQQQQQQQHQQQQQQQPCAPTPPPSECSGSEDENTKSGSDEERCFFQAAAAAVATPATVVAAPQRESVIMRINKDGSCTKGGASGEQGGSAESSADGRGLNIFRSYKFKMGPRMSPPPPATLAAPAPVSFSCPPNAGAPVGTGSTEKQHNTTNKDTSKVVPSAFSAVAGGKRKKKESIPSASVSTPILPKVTPAAGSTPSSSALPVIAPKISSAPAPAPAPQFILATQNGYILVPPQISHNLLVATAPSDCARPTVGKSQDKPQEKPQRASSKPSPEGTNSSSSSSSKPERRRIYECDHPNCGKNYFKSSHLKAHQRIHTGERPFNCKWPDCGRRFSRSDELSRHKRTHTGEKKFVCHVCDRRFMRSDHLSKHVKRHNKDGSKASASGCTGTGRRSTLAAANGPSTVAPAPAPTGPIQPAEVSMRALYHHPIAAVFQQAPHPFAAVQQASVY</sequence>
<dbReference type="PROSITE" id="PS00028">
    <property type="entry name" value="ZINC_FINGER_C2H2_1"/>
    <property type="match status" value="3"/>
</dbReference>
<feature type="domain" description="C2H2-type" evidence="8">
    <location>
        <begin position="403"/>
        <end position="432"/>
    </location>
</feature>
<dbReference type="GO" id="GO:0000978">
    <property type="term" value="F:RNA polymerase II cis-regulatory region sequence-specific DNA binding"/>
    <property type="evidence" value="ECO:0007669"/>
    <property type="project" value="TreeGrafter"/>
</dbReference>
<dbReference type="InterPro" id="IPR036236">
    <property type="entry name" value="Znf_C2H2_sf"/>
</dbReference>
<dbReference type="Pfam" id="PF00096">
    <property type="entry name" value="zf-C2H2"/>
    <property type="match status" value="3"/>
</dbReference>
<organism evidence="9">
    <name type="scientific">Anopheles atroparvus</name>
    <name type="common">European mosquito</name>
    <dbReference type="NCBI Taxonomy" id="41427"/>
    <lineage>
        <taxon>Eukaryota</taxon>
        <taxon>Metazoa</taxon>
        <taxon>Ecdysozoa</taxon>
        <taxon>Arthropoda</taxon>
        <taxon>Hexapoda</taxon>
        <taxon>Insecta</taxon>
        <taxon>Pterygota</taxon>
        <taxon>Neoptera</taxon>
        <taxon>Endopterygota</taxon>
        <taxon>Diptera</taxon>
        <taxon>Nematocera</taxon>
        <taxon>Culicoidea</taxon>
        <taxon>Culicidae</taxon>
        <taxon>Anophelinae</taxon>
        <taxon>Anopheles</taxon>
    </lineage>
</organism>
<dbReference type="VEuPathDB" id="VectorBase:AATE015094"/>
<dbReference type="Gene3D" id="3.30.160.60">
    <property type="entry name" value="Classic Zinc Finger"/>
    <property type="match status" value="3"/>
</dbReference>
<dbReference type="FunFam" id="3.30.160.60:FF:000018">
    <property type="entry name" value="Krueppel-like factor 15"/>
    <property type="match status" value="1"/>
</dbReference>
<feature type="compositionally biased region" description="Basic and acidic residues" evidence="7">
    <location>
        <begin position="367"/>
        <end position="376"/>
    </location>
</feature>
<dbReference type="PANTHER" id="PTHR23235:SF174">
    <property type="entry name" value="CABUT, ISOFORM A"/>
    <property type="match status" value="1"/>
</dbReference>
<feature type="compositionally biased region" description="Polar residues" evidence="7">
    <location>
        <begin position="492"/>
        <end position="503"/>
    </location>
</feature>
<evidence type="ECO:0000256" key="1">
    <source>
        <dbReference type="ARBA" id="ARBA00004123"/>
    </source>
</evidence>
<dbReference type="GO" id="GO:0000981">
    <property type="term" value="F:DNA-binding transcription factor activity, RNA polymerase II-specific"/>
    <property type="evidence" value="ECO:0007669"/>
    <property type="project" value="TreeGrafter"/>
</dbReference>
<dbReference type="FunFam" id="3.30.160.60:FF:001110">
    <property type="entry name" value="Krueppel factor 13"/>
    <property type="match status" value="1"/>
</dbReference>
<reference evidence="9" key="1">
    <citation type="submission" date="2022-08" db="UniProtKB">
        <authorList>
            <consortium name="EnsemblMetazoa"/>
        </authorList>
    </citation>
    <scope>IDENTIFICATION</scope>
    <source>
        <strain evidence="9">EBRO</strain>
    </source>
</reference>
<keyword evidence="2" id="KW-0479">Metal-binding</keyword>
<name>A0A182JBQ6_ANOAO</name>
<evidence type="ECO:0000259" key="8">
    <source>
        <dbReference type="PROSITE" id="PS50157"/>
    </source>
</evidence>
<evidence type="ECO:0000256" key="6">
    <source>
        <dbReference type="ARBA" id="ARBA00023242"/>
    </source>
</evidence>
<feature type="compositionally biased region" description="Low complexity" evidence="7">
    <location>
        <begin position="107"/>
        <end position="124"/>
    </location>
</feature>
<accession>A0A182JBQ6</accession>
<dbReference type="PROSITE" id="PS50157">
    <property type="entry name" value="ZINC_FINGER_C2H2_2"/>
    <property type="match status" value="3"/>
</dbReference>
<feature type="domain" description="C2H2-type" evidence="8">
    <location>
        <begin position="433"/>
        <end position="462"/>
    </location>
</feature>
<dbReference type="FunFam" id="3.30.160.60:FF:000125">
    <property type="entry name" value="Putative zinc finger protein 143"/>
    <property type="match status" value="1"/>
</dbReference>
<evidence type="ECO:0000256" key="5">
    <source>
        <dbReference type="ARBA" id="ARBA00022833"/>
    </source>
</evidence>
<feature type="region of interest" description="Disordered" evidence="7">
    <location>
        <begin position="276"/>
        <end position="310"/>
    </location>
</feature>
<proteinExistence type="predicted"/>
<evidence type="ECO:0000256" key="2">
    <source>
        <dbReference type="ARBA" id="ARBA00022723"/>
    </source>
</evidence>
<dbReference type="STRING" id="41427.A0A182JBQ6"/>
<dbReference type="InterPro" id="IPR013087">
    <property type="entry name" value="Znf_C2H2_type"/>
</dbReference>
<feature type="compositionally biased region" description="Low complexity" evidence="7">
    <location>
        <begin position="300"/>
        <end position="310"/>
    </location>
</feature>
<dbReference type="PANTHER" id="PTHR23235">
    <property type="entry name" value="KRUEPPEL-LIKE TRANSCRIPTION FACTOR"/>
    <property type="match status" value="1"/>
</dbReference>
<feature type="compositionally biased region" description="Low complexity" evidence="7">
    <location>
        <begin position="379"/>
        <end position="395"/>
    </location>
</feature>
<feature type="region of interest" description="Disordered" evidence="7">
    <location>
        <begin position="185"/>
        <end position="205"/>
    </location>
</feature>
<feature type="compositionally biased region" description="Polar residues" evidence="7">
    <location>
        <begin position="250"/>
        <end position="262"/>
    </location>
</feature>
<protein>
    <recommendedName>
        <fullName evidence="8">C2H2-type domain-containing protein</fullName>
    </recommendedName>
</protein>